<dbReference type="InterPro" id="IPR012495">
    <property type="entry name" value="TadE-like_dom"/>
</dbReference>
<evidence type="ECO:0000313" key="4">
    <source>
        <dbReference type="Proteomes" id="UP000268016"/>
    </source>
</evidence>
<name>A0A3N2QYF9_9RHOB</name>
<proteinExistence type="predicted"/>
<protein>
    <recommendedName>
        <fullName evidence="2">TadE-like domain-containing protein</fullName>
    </recommendedName>
</protein>
<accession>A0A3N2QYF9</accession>
<sequence>MRAGPSGSRLPAAVSGTCGPGRDPRGIRGPACRLGQRGQPQVCGPDDGRADHRTVSSGLSPCRPELDSGTPAAAEQEQDSDYKPQPEPVGLLQGLRPGPRERGHRLHHRLSGPEQRAHRDAELCEFAGTLLRCFRRRYPQRLQRHRGPDQPVEAHPVTKGRWATSATVARAALRRRIVSEDGNSTIEFVLLFPLLFTLFLMSVEVGVLTTREAMLARGTDLTVRDLRLTTGETPDAEELRRRICERAAIIPNCMDRLMLELEARPLADWSGPRPSVRCVDRTHDPDPVTTFRPGLQNQLMVVRVCALFEPLFPAASLGFSIAGERGLYGITTVAGFVHEPE</sequence>
<dbReference type="EMBL" id="RDRB01000006">
    <property type="protein sequence ID" value="ROU00237.1"/>
    <property type="molecule type" value="Genomic_DNA"/>
</dbReference>
<gene>
    <name evidence="3" type="ORF">EAT49_13360</name>
</gene>
<feature type="region of interest" description="Disordered" evidence="1">
    <location>
        <begin position="1"/>
        <end position="117"/>
    </location>
</feature>
<dbReference type="Proteomes" id="UP000268016">
    <property type="component" value="Unassembled WGS sequence"/>
</dbReference>
<reference evidence="3 4" key="1">
    <citation type="submission" date="2018-10" db="EMBL/GenBank/DDBJ databases">
        <title>Histidinibacterium lentulum gen. nov., sp. nov., a marine bacterium from the culture broth of Picochlorum sp. 122.</title>
        <authorList>
            <person name="Wang G."/>
        </authorList>
    </citation>
    <scope>NUCLEOTIDE SEQUENCE [LARGE SCALE GENOMIC DNA]</scope>
    <source>
        <strain evidence="3 4">B17</strain>
    </source>
</reference>
<keyword evidence="4" id="KW-1185">Reference proteome</keyword>
<evidence type="ECO:0000259" key="2">
    <source>
        <dbReference type="Pfam" id="PF07811"/>
    </source>
</evidence>
<dbReference type="Pfam" id="PF07811">
    <property type="entry name" value="TadE"/>
    <property type="match status" value="1"/>
</dbReference>
<evidence type="ECO:0000256" key="1">
    <source>
        <dbReference type="SAM" id="MobiDB-lite"/>
    </source>
</evidence>
<comment type="caution">
    <text evidence="3">The sequence shown here is derived from an EMBL/GenBank/DDBJ whole genome shotgun (WGS) entry which is preliminary data.</text>
</comment>
<dbReference type="AlphaFoldDB" id="A0A3N2QYF9"/>
<evidence type="ECO:0000313" key="3">
    <source>
        <dbReference type="EMBL" id="ROU00237.1"/>
    </source>
</evidence>
<feature type="domain" description="TadE-like" evidence="2">
    <location>
        <begin position="182"/>
        <end position="211"/>
    </location>
</feature>
<dbReference type="OrthoDB" id="7907064at2"/>
<organism evidence="3 4">
    <name type="scientific">Histidinibacterium lentulum</name>
    <dbReference type="NCBI Taxonomy" id="2480588"/>
    <lineage>
        <taxon>Bacteria</taxon>
        <taxon>Pseudomonadati</taxon>
        <taxon>Pseudomonadota</taxon>
        <taxon>Alphaproteobacteria</taxon>
        <taxon>Rhodobacterales</taxon>
        <taxon>Paracoccaceae</taxon>
        <taxon>Histidinibacterium</taxon>
    </lineage>
</organism>